<dbReference type="Proteomes" id="UP000501793">
    <property type="component" value="Chromosome"/>
</dbReference>
<sequence>MSRRPPVSGCLGRLGREQTHGATDESRGEIHHAHRREFAGLATGLRNVAEPPDPGRAGRAGTRPRGRGRGGHLRGRPGLGGGAGDRFCGGSPGGGRSRSGRWHVPGGAGGGEPGGADRPAEGTDRRGHVSGGPRAFGRPNAGLGDGRPSGESG</sequence>
<evidence type="ECO:0000313" key="2">
    <source>
        <dbReference type="Proteomes" id="UP000501793"/>
    </source>
</evidence>
<organism evidence="1 2">
    <name type="scientific">Kyrpidia spormannii</name>
    <dbReference type="NCBI Taxonomy" id="2055160"/>
    <lineage>
        <taxon>Bacteria</taxon>
        <taxon>Bacillati</taxon>
        <taxon>Bacillota</taxon>
        <taxon>Bacilli</taxon>
        <taxon>Bacillales</taxon>
        <taxon>Alicyclobacillaceae</taxon>
        <taxon>Kyrpidia</taxon>
    </lineage>
</organism>
<dbReference type="EMBL" id="LR792684">
    <property type="protein sequence ID" value="CAB3395144.1"/>
    <property type="molecule type" value="Genomic_DNA"/>
</dbReference>
<gene>
    <name evidence="1" type="ORF">FAVT5_3242</name>
</gene>
<accession>A0ACA8ZCG8</accession>
<protein>
    <submittedName>
        <fullName evidence="1">Uncharacterized protein</fullName>
    </submittedName>
</protein>
<evidence type="ECO:0000313" key="1">
    <source>
        <dbReference type="EMBL" id="CAB3395144.1"/>
    </source>
</evidence>
<reference evidence="1" key="1">
    <citation type="submission" date="2020-04" db="EMBL/GenBank/DDBJ databases">
        <authorList>
            <person name="Hogendoorn C."/>
        </authorList>
    </citation>
    <scope>NUCLEOTIDE SEQUENCE</scope>
    <source>
        <strain evidence="1">FAVT5</strain>
    </source>
</reference>
<proteinExistence type="predicted"/>
<keyword evidence="2" id="KW-1185">Reference proteome</keyword>
<name>A0ACA8ZCG8_9BACL</name>